<dbReference type="GeneTree" id="ENSGT00940000166602"/>
<feature type="domain" description="G-protein coupled receptors family 1 profile" evidence="12">
    <location>
        <begin position="1"/>
        <end position="296"/>
    </location>
</feature>
<dbReference type="SUPFAM" id="SSF81321">
    <property type="entry name" value="Family A G protein-coupled receptor-like"/>
    <property type="match status" value="1"/>
</dbReference>
<dbReference type="Proteomes" id="UP000694397">
    <property type="component" value="Chromosome 8"/>
</dbReference>
<accession>A0A8C9VPI4</accession>
<feature type="transmembrane region" description="Helical" evidence="11">
    <location>
        <begin position="239"/>
        <end position="260"/>
    </location>
</feature>
<dbReference type="PROSITE" id="PS00237">
    <property type="entry name" value="G_PROTEIN_RECEP_F1_1"/>
    <property type="match status" value="1"/>
</dbReference>
<feature type="transmembrane region" description="Helical" evidence="11">
    <location>
        <begin position="22"/>
        <end position="43"/>
    </location>
</feature>
<keyword evidence="8 9" id="KW-0807">Transducer</keyword>
<evidence type="ECO:0000256" key="4">
    <source>
        <dbReference type="ARBA" id="ARBA00022989"/>
    </source>
</evidence>
<evidence type="ECO:0000256" key="7">
    <source>
        <dbReference type="ARBA" id="ARBA00023170"/>
    </source>
</evidence>
<evidence type="ECO:0000256" key="10">
    <source>
        <dbReference type="SAM" id="MobiDB-lite"/>
    </source>
</evidence>
<keyword evidence="14" id="KW-1185">Reference proteome</keyword>
<comment type="similarity">
    <text evidence="9">Belongs to the G-protein coupled receptor 1 family.</text>
</comment>
<dbReference type="Gene3D" id="1.20.1070.10">
    <property type="entry name" value="Rhodopsin 7-helix transmembrane proteins"/>
    <property type="match status" value="1"/>
</dbReference>
<dbReference type="CDD" id="cd00637">
    <property type="entry name" value="7tm_classA_rhodopsin-like"/>
    <property type="match status" value="1"/>
</dbReference>
<dbReference type="AlphaFoldDB" id="A0A8C9VPI4"/>
<reference evidence="13" key="3">
    <citation type="submission" date="2025-09" db="UniProtKB">
        <authorList>
            <consortium name="Ensembl"/>
        </authorList>
    </citation>
    <scope>IDENTIFICATION</scope>
</reference>
<feature type="transmembrane region" description="Helical" evidence="11">
    <location>
        <begin position="280"/>
        <end position="299"/>
    </location>
</feature>
<proteinExistence type="inferred from homology"/>
<sequence>MPFVAMSLLNSGWVSCNDLCLYVGYTSSVYCTASVLTLAAIALDRYYSIIDCLRYKSRCTVWRTGTAVVWIWLQAILTSCPPLLGWSNVTYVRPMYSCAVNWSSSPSYTTFMAALSFLVPAAVILFCYVKIVRVARSHARRIHDLEGHLQRNRRIPSPGDPADQCREAPTSSGLVYSLSGRLVSETHGGLNELGPGLHSDNPSAGPQPGGRLHAFFTQLQSSSQQHQYSSNPHHGVVRLLLVISAFLLCWTPYMCVALVQAVEKALSLPSSLIPPSAVTFSYWLVLFNSDINPLLYALLSQRFQGALRTLRRKLRASLGGAVWRGGRRGAGTEDEDGGCQDPCALTVARYRSQQSHGSAPTERTGCRCSVFSLGSDIPDSYGGRLGSVFLPGSPSSSSSLWKEGGGECSCGKTECLQVPSRPQEGGRLPSSAPTKDRQATFFYGQITVRVEHDVR</sequence>
<keyword evidence="7 9" id="KW-0675">Receptor</keyword>
<keyword evidence="3 9" id="KW-0812">Transmembrane</keyword>
<evidence type="ECO:0000256" key="11">
    <source>
        <dbReference type="SAM" id="Phobius"/>
    </source>
</evidence>
<evidence type="ECO:0000256" key="2">
    <source>
        <dbReference type="ARBA" id="ARBA00022475"/>
    </source>
</evidence>
<dbReference type="PROSITE" id="PS50262">
    <property type="entry name" value="G_PROTEIN_RECEP_F1_2"/>
    <property type="match status" value="1"/>
</dbReference>
<feature type="transmembrane region" description="Helical" evidence="11">
    <location>
        <begin position="107"/>
        <end position="131"/>
    </location>
</feature>
<keyword evidence="6 11" id="KW-0472">Membrane</keyword>
<keyword evidence="5 9" id="KW-0297">G-protein coupled receptor</keyword>
<dbReference type="InterPro" id="IPR000276">
    <property type="entry name" value="GPCR_Rhodpsn"/>
</dbReference>
<evidence type="ECO:0000256" key="6">
    <source>
        <dbReference type="ARBA" id="ARBA00023136"/>
    </source>
</evidence>
<dbReference type="Ensembl" id="ENSSFOT00015051546.1">
    <property type="protein sequence ID" value="ENSSFOP00015062917.1"/>
    <property type="gene ID" value="ENSSFOG00015026660.1"/>
</dbReference>
<evidence type="ECO:0000256" key="9">
    <source>
        <dbReference type="RuleBase" id="RU000688"/>
    </source>
</evidence>
<comment type="subcellular location">
    <subcellularLocation>
        <location evidence="1">Cell membrane</location>
        <topology evidence="1">Multi-pass membrane protein</topology>
    </subcellularLocation>
</comment>
<dbReference type="PANTHER" id="PTHR22752">
    <property type="entry name" value="G PROTEIN-COUPLED RECEPTOR"/>
    <property type="match status" value="1"/>
</dbReference>
<name>A0A8C9VPI4_SCLFO</name>
<evidence type="ECO:0000259" key="12">
    <source>
        <dbReference type="PROSITE" id="PS50262"/>
    </source>
</evidence>
<evidence type="ECO:0000313" key="13">
    <source>
        <dbReference type="Ensembl" id="ENSSFOP00015062917.1"/>
    </source>
</evidence>
<keyword evidence="2" id="KW-1003">Cell membrane</keyword>
<evidence type="ECO:0000256" key="3">
    <source>
        <dbReference type="ARBA" id="ARBA00022692"/>
    </source>
</evidence>
<dbReference type="Pfam" id="PF00001">
    <property type="entry name" value="7tm_1"/>
    <property type="match status" value="1"/>
</dbReference>
<dbReference type="InterPro" id="IPR017452">
    <property type="entry name" value="GPCR_Rhodpsn_7TM"/>
</dbReference>
<feature type="transmembrane region" description="Helical" evidence="11">
    <location>
        <begin position="64"/>
        <end position="87"/>
    </location>
</feature>
<evidence type="ECO:0000313" key="14">
    <source>
        <dbReference type="Proteomes" id="UP000694397"/>
    </source>
</evidence>
<keyword evidence="4 11" id="KW-1133">Transmembrane helix</keyword>
<reference evidence="13 14" key="1">
    <citation type="submission" date="2019-04" db="EMBL/GenBank/DDBJ databases">
        <authorList>
            <consortium name="Wellcome Sanger Institute Data Sharing"/>
        </authorList>
    </citation>
    <scope>NUCLEOTIDE SEQUENCE [LARGE SCALE GENOMIC DNA]</scope>
</reference>
<dbReference type="GO" id="GO:0005886">
    <property type="term" value="C:plasma membrane"/>
    <property type="evidence" value="ECO:0007669"/>
    <property type="project" value="UniProtKB-SubCell"/>
</dbReference>
<feature type="region of interest" description="Disordered" evidence="10">
    <location>
        <begin position="150"/>
        <end position="169"/>
    </location>
</feature>
<evidence type="ECO:0000256" key="5">
    <source>
        <dbReference type="ARBA" id="ARBA00023040"/>
    </source>
</evidence>
<dbReference type="PANTHER" id="PTHR22752:SF13">
    <property type="entry name" value="5-HYDROXYTRYPTAMINE RECEPTOR 1B"/>
    <property type="match status" value="1"/>
</dbReference>
<protein>
    <recommendedName>
        <fullName evidence="12">G-protein coupled receptors family 1 profile domain-containing protein</fullName>
    </recommendedName>
</protein>
<organism evidence="13 14">
    <name type="scientific">Scleropages formosus</name>
    <name type="common">Asian bonytongue</name>
    <name type="synonym">Osteoglossum formosum</name>
    <dbReference type="NCBI Taxonomy" id="113540"/>
    <lineage>
        <taxon>Eukaryota</taxon>
        <taxon>Metazoa</taxon>
        <taxon>Chordata</taxon>
        <taxon>Craniata</taxon>
        <taxon>Vertebrata</taxon>
        <taxon>Euteleostomi</taxon>
        <taxon>Actinopterygii</taxon>
        <taxon>Neopterygii</taxon>
        <taxon>Teleostei</taxon>
        <taxon>Osteoglossocephala</taxon>
        <taxon>Osteoglossomorpha</taxon>
        <taxon>Osteoglossiformes</taxon>
        <taxon>Osteoglossidae</taxon>
        <taxon>Scleropages</taxon>
    </lineage>
</organism>
<evidence type="ECO:0000256" key="1">
    <source>
        <dbReference type="ARBA" id="ARBA00004651"/>
    </source>
</evidence>
<reference evidence="13" key="2">
    <citation type="submission" date="2025-08" db="UniProtKB">
        <authorList>
            <consortium name="Ensembl"/>
        </authorList>
    </citation>
    <scope>IDENTIFICATION</scope>
</reference>
<dbReference type="PRINTS" id="PR00237">
    <property type="entry name" value="GPCRRHODOPSN"/>
</dbReference>
<evidence type="ECO:0000256" key="8">
    <source>
        <dbReference type="ARBA" id="ARBA00023224"/>
    </source>
</evidence>
<dbReference type="OrthoDB" id="10071887at2759"/>
<dbReference type="GO" id="GO:0004930">
    <property type="term" value="F:G protein-coupled receptor activity"/>
    <property type="evidence" value="ECO:0007669"/>
    <property type="project" value="UniProtKB-KW"/>
</dbReference>